<proteinExistence type="predicted"/>
<protein>
    <submittedName>
        <fullName evidence="1">Uncharacterized protein</fullName>
    </submittedName>
</protein>
<dbReference type="EMBL" id="LAZR01054450">
    <property type="protein sequence ID" value="KKK78536.1"/>
    <property type="molecule type" value="Genomic_DNA"/>
</dbReference>
<evidence type="ECO:0000313" key="1">
    <source>
        <dbReference type="EMBL" id="KKK78536.1"/>
    </source>
</evidence>
<gene>
    <name evidence="1" type="ORF">LCGC14_2842590</name>
</gene>
<sequence>MMQERSIGEELLFQAALIVLAAGVGAATGGVAAPAALSAVTRILAQSGVPLRVLGRAARTGAAVGAPLGILEQLGVPTGLIPFVPRRPRTQKQAERDKALRDISAAGLQPRVKGGKHKGQLRKLSADDKKRILASTKLTKRTKDIALGRKV</sequence>
<comment type="caution">
    <text evidence="1">The sequence shown here is derived from an EMBL/GenBank/DDBJ whole genome shotgun (WGS) entry which is preliminary data.</text>
</comment>
<name>A0A0F9B1X4_9ZZZZ</name>
<organism evidence="1">
    <name type="scientific">marine sediment metagenome</name>
    <dbReference type="NCBI Taxonomy" id="412755"/>
    <lineage>
        <taxon>unclassified sequences</taxon>
        <taxon>metagenomes</taxon>
        <taxon>ecological metagenomes</taxon>
    </lineage>
</organism>
<dbReference type="AlphaFoldDB" id="A0A0F9B1X4"/>
<accession>A0A0F9B1X4</accession>
<reference evidence="1" key="1">
    <citation type="journal article" date="2015" name="Nature">
        <title>Complex archaea that bridge the gap between prokaryotes and eukaryotes.</title>
        <authorList>
            <person name="Spang A."/>
            <person name="Saw J.H."/>
            <person name="Jorgensen S.L."/>
            <person name="Zaremba-Niedzwiedzka K."/>
            <person name="Martijn J."/>
            <person name="Lind A.E."/>
            <person name="van Eijk R."/>
            <person name="Schleper C."/>
            <person name="Guy L."/>
            <person name="Ettema T.J."/>
        </authorList>
    </citation>
    <scope>NUCLEOTIDE SEQUENCE</scope>
</reference>